<accession>G9YM20</accession>
<gene>
    <name evidence="1" type="ORF">HMPREF0372_00541</name>
</gene>
<comment type="caution">
    <text evidence="1">The sequence shown here is derived from an EMBL/GenBank/DDBJ whole genome shotgun (WGS) entry which is preliminary data.</text>
</comment>
<proteinExistence type="predicted"/>
<name>G9YM20_FLAPL</name>
<evidence type="ECO:0000313" key="1">
    <source>
        <dbReference type="EMBL" id="EHM54385.1"/>
    </source>
</evidence>
<protein>
    <submittedName>
        <fullName evidence="1">Uncharacterized protein</fullName>
    </submittedName>
</protein>
<dbReference type="Proteomes" id="UP000004459">
    <property type="component" value="Unassembled WGS sequence"/>
</dbReference>
<sequence>MDTVPTMRLMQQHSYYYYLSFRCGTSAATDVLYYKGDSL</sequence>
<dbReference type="AlphaFoldDB" id="G9YM20"/>
<dbReference type="EMBL" id="AGCK01000039">
    <property type="protein sequence ID" value="EHM54385.1"/>
    <property type="molecule type" value="Genomic_DNA"/>
</dbReference>
<dbReference type="HOGENOM" id="CLU_3310153_0_0_9"/>
<evidence type="ECO:0000313" key="2">
    <source>
        <dbReference type="Proteomes" id="UP000004459"/>
    </source>
</evidence>
<organism evidence="1 2">
    <name type="scientific">Flavonifractor plautii ATCC 29863</name>
    <dbReference type="NCBI Taxonomy" id="411475"/>
    <lineage>
        <taxon>Bacteria</taxon>
        <taxon>Bacillati</taxon>
        <taxon>Bacillota</taxon>
        <taxon>Clostridia</taxon>
        <taxon>Eubacteriales</taxon>
        <taxon>Oscillospiraceae</taxon>
        <taxon>Flavonifractor</taxon>
    </lineage>
</organism>
<reference evidence="1 2" key="1">
    <citation type="submission" date="2011-08" db="EMBL/GenBank/DDBJ databases">
        <authorList>
            <person name="Weinstock G."/>
            <person name="Sodergren E."/>
            <person name="Clifton S."/>
            <person name="Fulton L."/>
            <person name="Fulton B."/>
            <person name="Courtney L."/>
            <person name="Fronick C."/>
            <person name="Harrison M."/>
            <person name="Strong C."/>
            <person name="Farmer C."/>
            <person name="Delahaunty K."/>
            <person name="Markovic C."/>
            <person name="Hall O."/>
            <person name="Minx P."/>
            <person name="Tomlinson C."/>
            <person name="Mitreva M."/>
            <person name="Hou S."/>
            <person name="Chen J."/>
            <person name="Wollam A."/>
            <person name="Pepin K.H."/>
            <person name="Johnson M."/>
            <person name="Bhonagiri V."/>
            <person name="Zhang X."/>
            <person name="Suruliraj S."/>
            <person name="Warren W."/>
            <person name="Chinwalla A."/>
            <person name="Mardis E.R."/>
            <person name="Wilson R.K."/>
        </authorList>
    </citation>
    <scope>NUCLEOTIDE SEQUENCE [LARGE SCALE GENOMIC DNA]</scope>
    <source>
        <strain evidence="1 2">ATCC 29863</strain>
    </source>
</reference>